<gene>
    <name evidence="2" type="ORF">DN051_27345</name>
</gene>
<evidence type="ECO:0000313" key="3">
    <source>
        <dbReference type="Proteomes" id="UP000249616"/>
    </source>
</evidence>
<dbReference type="Proteomes" id="UP000249616">
    <property type="component" value="Chromosome"/>
</dbReference>
<keyword evidence="1" id="KW-0812">Transmembrane</keyword>
<dbReference type="RefSeq" id="WP_112439690.1">
    <property type="nucleotide sequence ID" value="NZ_CP030073.1"/>
</dbReference>
<feature type="transmembrane region" description="Helical" evidence="1">
    <location>
        <begin position="37"/>
        <end position="54"/>
    </location>
</feature>
<keyword evidence="1" id="KW-1133">Transmembrane helix</keyword>
<organism evidence="2 3">
    <name type="scientific">Streptomyces cadmiisoli</name>
    <dbReference type="NCBI Taxonomy" id="2184053"/>
    <lineage>
        <taxon>Bacteria</taxon>
        <taxon>Bacillati</taxon>
        <taxon>Actinomycetota</taxon>
        <taxon>Actinomycetes</taxon>
        <taxon>Kitasatosporales</taxon>
        <taxon>Streptomycetaceae</taxon>
        <taxon>Streptomyces</taxon>
        <taxon>Streptomyces aurantiacus group</taxon>
    </lineage>
</organism>
<dbReference type="KEGG" id="scad:DN051_27345"/>
<reference evidence="2 3" key="1">
    <citation type="journal article" date="2019" name="Int. J. Syst. Evol. Microbiol.">
        <title>Streptomyces cadmiisoli sp. nov., a novel actinomycete isolated from cadmium-contaminated soil.</title>
        <authorList>
            <person name="Li K."/>
            <person name="Tang X."/>
            <person name="Zhao J."/>
            <person name="Guo Y."/>
            <person name="Tang Y."/>
            <person name="Gao J."/>
        </authorList>
    </citation>
    <scope>NUCLEOTIDE SEQUENCE [LARGE SCALE GENOMIC DNA]</scope>
    <source>
        <strain evidence="2 3">ZFG47</strain>
    </source>
</reference>
<keyword evidence="1" id="KW-0472">Membrane</keyword>
<proteinExistence type="predicted"/>
<protein>
    <submittedName>
        <fullName evidence="2">Uncharacterized protein</fullName>
    </submittedName>
</protein>
<accession>A0A2Z4J3W3</accession>
<evidence type="ECO:0000313" key="2">
    <source>
        <dbReference type="EMBL" id="AWW39921.1"/>
    </source>
</evidence>
<keyword evidence="3" id="KW-1185">Reference proteome</keyword>
<dbReference type="EMBL" id="CP030073">
    <property type="protein sequence ID" value="AWW39921.1"/>
    <property type="molecule type" value="Genomic_DNA"/>
</dbReference>
<sequence>MSPHSTPRRWPLLLVMAGVVVAMTATTAAFVTHDPEWRYVLAAGGIVQVLGWTLHGSRRSGGDR</sequence>
<feature type="transmembrane region" description="Helical" evidence="1">
    <location>
        <begin position="12"/>
        <end position="31"/>
    </location>
</feature>
<evidence type="ECO:0000256" key="1">
    <source>
        <dbReference type="SAM" id="Phobius"/>
    </source>
</evidence>
<dbReference type="AlphaFoldDB" id="A0A2Z4J3W3"/>
<name>A0A2Z4J3W3_9ACTN</name>